<evidence type="ECO:0000313" key="1">
    <source>
        <dbReference type="EMBL" id="MDQ0271619.1"/>
    </source>
</evidence>
<protein>
    <submittedName>
        <fullName evidence="1">Uncharacterized protein</fullName>
    </submittedName>
</protein>
<dbReference type="Proteomes" id="UP001238088">
    <property type="component" value="Unassembled WGS sequence"/>
</dbReference>
<dbReference type="EMBL" id="JAUSUB010000016">
    <property type="protein sequence ID" value="MDQ0271619.1"/>
    <property type="molecule type" value="Genomic_DNA"/>
</dbReference>
<accession>A0ABU0AK32</accession>
<sequence>MVYPIAAMTVQNNAIYYIVNYFIKGEFLELYSCLDGDEQQARDSDIDTVIDFTVNDNCQFTITKKPIPLILKHPSIWKIRSILKLRNIIFFQIRLLLYLKYSEVEMMKRVELSRRDDHYDERLTAIGEQICALIKERMETSETPGTPTSKLITSWANKYALYDGFLDSMFWTIRNYEDFKPVCGT</sequence>
<comment type="caution">
    <text evidence="1">The sequence shown here is derived from an EMBL/GenBank/DDBJ whole genome shotgun (WGS) entry which is preliminary data.</text>
</comment>
<keyword evidence="2" id="KW-1185">Reference proteome</keyword>
<proteinExistence type="predicted"/>
<dbReference type="RefSeq" id="WP_307476900.1">
    <property type="nucleotide sequence ID" value="NZ_JAUSUB010000016.1"/>
</dbReference>
<name>A0ABU0AK32_9BACI</name>
<gene>
    <name evidence="1" type="ORF">J2S17_003507</name>
</gene>
<evidence type="ECO:0000313" key="2">
    <source>
        <dbReference type="Proteomes" id="UP001238088"/>
    </source>
</evidence>
<organism evidence="1 2">
    <name type="scientific">Cytobacillus purgationiresistens</name>
    <dbReference type="NCBI Taxonomy" id="863449"/>
    <lineage>
        <taxon>Bacteria</taxon>
        <taxon>Bacillati</taxon>
        <taxon>Bacillota</taxon>
        <taxon>Bacilli</taxon>
        <taxon>Bacillales</taxon>
        <taxon>Bacillaceae</taxon>
        <taxon>Cytobacillus</taxon>
    </lineage>
</organism>
<reference evidence="1 2" key="1">
    <citation type="submission" date="2023-07" db="EMBL/GenBank/DDBJ databases">
        <title>Genomic Encyclopedia of Type Strains, Phase IV (KMG-IV): sequencing the most valuable type-strain genomes for metagenomic binning, comparative biology and taxonomic classification.</title>
        <authorList>
            <person name="Goeker M."/>
        </authorList>
    </citation>
    <scope>NUCLEOTIDE SEQUENCE [LARGE SCALE GENOMIC DNA]</scope>
    <source>
        <strain evidence="1 2">DSM 23494</strain>
    </source>
</reference>